<reference evidence="2" key="1">
    <citation type="submission" date="2023-01" db="EMBL/GenBank/DDBJ databases">
        <title>Key to firefly adult light organ development and bioluminescence: homeobox transcription factors regulate luciferase expression and transportation to peroxisome.</title>
        <authorList>
            <person name="Fu X."/>
        </authorList>
    </citation>
    <scope>NUCLEOTIDE SEQUENCE [LARGE SCALE GENOMIC DNA]</scope>
</reference>
<accession>A0AAN7SS40</accession>
<name>A0AAN7SS40_9COLE</name>
<dbReference type="EMBL" id="JARPUR010000002">
    <property type="protein sequence ID" value="KAK4882360.1"/>
    <property type="molecule type" value="Genomic_DNA"/>
</dbReference>
<proteinExistence type="predicted"/>
<keyword evidence="2" id="KW-1185">Reference proteome</keyword>
<dbReference type="AlphaFoldDB" id="A0AAN7SS40"/>
<organism evidence="1 2">
    <name type="scientific">Aquatica leii</name>
    <dbReference type="NCBI Taxonomy" id="1421715"/>
    <lineage>
        <taxon>Eukaryota</taxon>
        <taxon>Metazoa</taxon>
        <taxon>Ecdysozoa</taxon>
        <taxon>Arthropoda</taxon>
        <taxon>Hexapoda</taxon>
        <taxon>Insecta</taxon>
        <taxon>Pterygota</taxon>
        <taxon>Neoptera</taxon>
        <taxon>Endopterygota</taxon>
        <taxon>Coleoptera</taxon>
        <taxon>Polyphaga</taxon>
        <taxon>Elateriformia</taxon>
        <taxon>Elateroidea</taxon>
        <taxon>Lampyridae</taxon>
        <taxon>Luciolinae</taxon>
        <taxon>Aquatica</taxon>
    </lineage>
</organism>
<evidence type="ECO:0000313" key="2">
    <source>
        <dbReference type="Proteomes" id="UP001353858"/>
    </source>
</evidence>
<dbReference type="Proteomes" id="UP001353858">
    <property type="component" value="Unassembled WGS sequence"/>
</dbReference>
<sequence length="255" mass="29393">MTILEELNKNLLVQGIPIGTQLEIECENMDLLHKLGEGKTSDDFYKACFLRILNQNVEQKKKISNIEKILEDINSKLSLSNSSSDEHRCAMKNLIPLRIGTMEELEQLNKMLQENGQRNFMTDCCPTPTLPNQDSKTVKQEMHKVVGHIYNRIMTNELAINLNMCGQNLHKNTPKKEGMKKFSEILAVTFEAIKPKAHLANLQLSQAQSDSAVGEWLRLAKNRLTESKDLKRKKWQNEELQLIYNVFFIITMYNQ</sequence>
<protein>
    <submittedName>
        <fullName evidence="1">Uncharacterized protein</fullName>
    </submittedName>
</protein>
<evidence type="ECO:0000313" key="1">
    <source>
        <dbReference type="EMBL" id="KAK4882360.1"/>
    </source>
</evidence>
<gene>
    <name evidence="1" type="ORF">RN001_005679</name>
</gene>
<comment type="caution">
    <text evidence="1">The sequence shown here is derived from an EMBL/GenBank/DDBJ whole genome shotgun (WGS) entry which is preliminary data.</text>
</comment>